<reference evidence="2 3" key="1">
    <citation type="submission" date="2022-03" db="EMBL/GenBank/DDBJ databases">
        <title>Complete genome sequence of Enterococcus innesii DB-1.</title>
        <authorList>
            <person name="Fukuda D."/>
            <person name="Nolasco-Hipolito C."/>
        </authorList>
    </citation>
    <scope>NUCLEOTIDE SEQUENCE [LARGE SCALE GENOMIC DNA]</scope>
    <source>
        <strain evidence="2 3">DB-1</strain>
    </source>
</reference>
<keyword evidence="1" id="KW-1133">Transmembrane helix</keyword>
<feature type="transmembrane region" description="Helical" evidence="1">
    <location>
        <begin position="21"/>
        <end position="42"/>
    </location>
</feature>
<accession>A0ABM7XSX9</accession>
<organism evidence="2 3">
    <name type="scientific">Enterococcus innesii</name>
    <dbReference type="NCBI Taxonomy" id="2839759"/>
    <lineage>
        <taxon>Bacteria</taxon>
        <taxon>Bacillati</taxon>
        <taxon>Bacillota</taxon>
        <taxon>Bacilli</taxon>
        <taxon>Lactobacillales</taxon>
        <taxon>Enterococcaceae</taxon>
        <taxon>Enterococcus</taxon>
    </lineage>
</organism>
<dbReference type="EMBL" id="AP025635">
    <property type="protein sequence ID" value="BDG68190.1"/>
    <property type="molecule type" value="Genomic_DNA"/>
</dbReference>
<dbReference type="Pfam" id="PF07009">
    <property type="entry name" value="NusG_II"/>
    <property type="match status" value="1"/>
</dbReference>
<dbReference type="InterPro" id="IPR038690">
    <property type="entry name" value="NusG_2_sf"/>
</dbReference>
<evidence type="ECO:0008006" key="4">
    <source>
        <dbReference type="Google" id="ProtNLM"/>
    </source>
</evidence>
<gene>
    <name evidence="2" type="ORF">ENLAB_17540</name>
</gene>
<dbReference type="Gene3D" id="2.60.320.10">
    <property type="entry name" value="N-utilization substance G protein NusG, insert domain"/>
    <property type="match status" value="1"/>
</dbReference>
<evidence type="ECO:0000256" key="1">
    <source>
        <dbReference type="SAM" id="Phobius"/>
    </source>
</evidence>
<dbReference type="CDD" id="cd09911">
    <property type="entry name" value="Lin0431_like"/>
    <property type="match status" value="1"/>
</dbReference>
<dbReference type="Proteomes" id="UP000831692">
    <property type="component" value="Chromosome"/>
</dbReference>
<sequence>MKEQESFLMKLKEFIRDAHLKPWDGVIILVLILSSFLPLFIFGQTQTADKEAVLRVDGTEIKRFDLVEGQKAYTYLYEDEDGDTNLLEIEGDRIRIKEADCGDQICVRRGWASKNGETIVCLPHKLVIEIQAADGSETDDLIY</sequence>
<protein>
    <recommendedName>
        <fullName evidence="4">NusG domain-containing protein</fullName>
    </recommendedName>
</protein>
<name>A0ABM7XSX9_9ENTE</name>
<keyword evidence="1" id="KW-0812">Transmembrane</keyword>
<evidence type="ECO:0000313" key="2">
    <source>
        <dbReference type="EMBL" id="BDG68190.1"/>
    </source>
</evidence>
<keyword evidence="3" id="KW-1185">Reference proteome</keyword>
<keyword evidence="1" id="KW-0472">Membrane</keyword>
<evidence type="ECO:0000313" key="3">
    <source>
        <dbReference type="Proteomes" id="UP000831692"/>
    </source>
</evidence>
<proteinExistence type="predicted"/>